<dbReference type="InterPro" id="IPR028349">
    <property type="entry name" value="PafC-like"/>
</dbReference>
<gene>
    <name evidence="5" type="ORF">ACFYTF_21150</name>
</gene>
<dbReference type="Gene3D" id="1.10.10.10">
    <property type="entry name" value="Winged helix-like DNA-binding domain superfamily/Winged helix DNA-binding domain"/>
    <property type="match status" value="1"/>
</dbReference>
<dbReference type="Pfam" id="PF08279">
    <property type="entry name" value="HTH_11"/>
    <property type="match status" value="1"/>
</dbReference>
<keyword evidence="2" id="KW-0238">DNA-binding</keyword>
<comment type="caution">
    <text evidence="5">The sequence shown here is derived from an EMBL/GenBank/DDBJ whole genome shotgun (WGS) entry which is preliminary data.</text>
</comment>
<evidence type="ECO:0000256" key="1">
    <source>
        <dbReference type="ARBA" id="ARBA00023015"/>
    </source>
</evidence>
<organism evidence="5 6">
    <name type="scientific">Nocardia thailandica</name>
    <dbReference type="NCBI Taxonomy" id="257275"/>
    <lineage>
        <taxon>Bacteria</taxon>
        <taxon>Bacillati</taxon>
        <taxon>Actinomycetota</taxon>
        <taxon>Actinomycetes</taxon>
        <taxon>Mycobacteriales</taxon>
        <taxon>Nocardiaceae</taxon>
        <taxon>Nocardia</taxon>
    </lineage>
</organism>
<evidence type="ECO:0000313" key="5">
    <source>
        <dbReference type="EMBL" id="MFF0545343.1"/>
    </source>
</evidence>
<evidence type="ECO:0000259" key="4">
    <source>
        <dbReference type="PROSITE" id="PS51000"/>
    </source>
</evidence>
<dbReference type="Pfam" id="PF13280">
    <property type="entry name" value="WYL"/>
    <property type="match status" value="1"/>
</dbReference>
<dbReference type="InterPro" id="IPR013196">
    <property type="entry name" value="HTH_11"/>
</dbReference>
<dbReference type="RefSeq" id="WP_387701791.1">
    <property type="nucleotide sequence ID" value="NZ_JBIAMX010000013.1"/>
</dbReference>
<dbReference type="InterPro" id="IPR026881">
    <property type="entry name" value="WYL_dom"/>
</dbReference>
<dbReference type="InterPro" id="IPR001034">
    <property type="entry name" value="DeoR_HTH"/>
</dbReference>
<dbReference type="EMBL" id="JBIAMX010000013">
    <property type="protein sequence ID" value="MFF0545343.1"/>
    <property type="molecule type" value="Genomic_DNA"/>
</dbReference>
<accession>A0ABW6PSE2</accession>
<dbReference type="InterPro" id="IPR036390">
    <property type="entry name" value="WH_DNA-bd_sf"/>
</dbReference>
<dbReference type="InterPro" id="IPR036388">
    <property type="entry name" value="WH-like_DNA-bd_sf"/>
</dbReference>
<dbReference type="Proteomes" id="UP001601444">
    <property type="component" value="Unassembled WGS sequence"/>
</dbReference>
<keyword evidence="6" id="KW-1185">Reference proteome</keyword>
<evidence type="ECO:0000256" key="3">
    <source>
        <dbReference type="ARBA" id="ARBA00023163"/>
    </source>
</evidence>
<dbReference type="PROSITE" id="PS00894">
    <property type="entry name" value="HTH_DEOR_1"/>
    <property type="match status" value="1"/>
</dbReference>
<reference evidence="5 6" key="1">
    <citation type="submission" date="2024-10" db="EMBL/GenBank/DDBJ databases">
        <title>The Natural Products Discovery Center: Release of the First 8490 Sequenced Strains for Exploring Actinobacteria Biosynthetic Diversity.</title>
        <authorList>
            <person name="Kalkreuter E."/>
            <person name="Kautsar S.A."/>
            <person name="Yang D."/>
            <person name="Bader C.D."/>
            <person name="Teijaro C.N."/>
            <person name="Fluegel L."/>
            <person name="Davis C.M."/>
            <person name="Simpson J.R."/>
            <person name="Lauterbach L."/>
            <person name="Steele A.D."/>
            <person name="Gui C."/>
            <person name="Meng S."/>
            <person name="Li G."/>
            <person name="Viehrig K."/>
            <person name="Ye F."/>
            <person name="Su P."/>
            <person name="Kiefer A.F."/>
            <person name="Nichols A."/>
            <person name="Cepeda A.J."/>
            <person name="Yan W."/>
            <person name="Fan B."/>
            <person name="Jiang Y."/>
            <person name="Adhikari A."/>
            <person name="Zheng C.-J."/>
            <person name="Schuster L."/>
            <person name="Cowan T.M."/>
            <person name="Smanski M.J."/>
            <person name="Chevrette M.G."/>
            <person name="De Carvalho L.P.S."/>
            <person name="Shen B."/>
        </authorList>
    </citation>
    <scope>NUCLEOTIDE SEQUENCE [LARGE SCALE GENOMIC DNA]</scope>
    <source>
        <strain evidence="5 6">NPDC004045</strain>
    </source>
</reference>
<keyword evidence="1" id="KW-0805">Transcription regulation</keyword>
<evidence type="ECO:0000313" key="6">
    <source>
        <dbReference type="Proteomes" id="UP001601444"/>
    </source>
</evidence>
<sequence>MADTSARTLRLLSLLQTHRYWPGTELSERLGVSARTLRRDIDRLRDLGYPVDARPGVDGGYQLAVGAALPPLVVDDDEAVALTVCLQAGSQGAVDGLAEPSIRALAKIVTVLPTRLRRRVDALRAMTVAGTWGGVPLSDVDPAVLTDLALTCRAEERLRITYTAADKARTDREVEPHRLVSLGRRWYLVAYDLTRHDWRSFRVDRIAESRPTGARFRPRELPAPDAASFVRDGIGSRRIVHEVVAEIEAPADVVSARIGRWCTVTALPGDRTRVDLTADELHWPLLALGTAGADFRILQPPELVELVSEWGSRFRRATRGSGPQAIDRPDATA</sequence>
<keyword evidence="3" id="KW-0804">Transcription</keyword>
<dbReference type="PIRSF" id="PIRSF016838">
    <property type="entry name" value="PafC"/>
    <property type="match status" value="1"/>
</dbReference>
<dbReference type="PROSITE" id="PS51000">
    <property type="entry name" value="HTH_DEOR_2"/>
    <property type="match status" value="1"/>
</dbReference>
<protein>
    <submittedName>
        <fullName evidence="5">Helix-turn-helix transcriptional regulator</fullName>
    </submittedName>
</protein>
<dbReference type="SUPFAM" id="SSF46785">
    <property type="entry name" value="Winged helix' DNA-binding domain"/>
    <property type="match status" value="1"/>
</dbReference>
<feature type="domain" description="HTH deoR-type" evidence="4">
    <location>
        <begin position="4"/>
        <end position="59"/>
    </location>
</feature>
<dbReference type="PANTHER" id="PTHR34580:SF3">
    <property type="entry name" value="PROTEIN PAFB"/>
    <property type="match status" value="1"/>
</dbReference>
<dbReference type="InterPro" id="IPR018356">
    <property type="entry name" value="Tscrpt_reg_HTH_DeoR_CS"/>
</dbReference>
<name>A0ABW6PSE2_9NOCA</name>
<proteinExistence type="predicted"/>
<dbReference type="PROSITE" id="PS52050">
    <property type="entry name" value="WYL"/>
    <property type="match status" value="1"/>
</dbReference>
<evidence type="ECO:0000256" key="2">
    <source>
        <dbReference type="ARBA" id="ARBA00023125"/>
    </source>
</evidence>
<dbReference type="InterPro" id="IPR051534">
    <property type="entry name" value="CBASS_pafABC_assoc_protein"/>
</dbReference>
<dbReference type="PANTHER" id="PTHR34580">
    <property type="match status" value="1"/>
</dbReference>